<feature type="transmembrane region" description="Helical" evidence="1">
    <location>
        <begin position="15"/>
        <end position="35"/>
    </location>
</feature>
<organism evidence="4 5">
    <name type="scientific">Niallia endozanthoxylica</name>
    <dbReference type="NCBI Taxonomy" id="2036016"/>
    <lineage>
        <taxon>Bacteria</taxon>
        <taxon>Bacillati</taxon>
        <taxon>Bacillota</taxon>
        <taxon>Bacilli</taxon>
        <taxon>Bacillales</taxon>
        <taxon>Bacillaceae</taxon>
        <taxon>Niallia</taxon>
    </lineage>
</organism>
<dbReference type="OrthoDB" id="9759601at2"/>
<dbReference type="PROSITE" id="PS51832">
    <property type="entry name" value="HD_GYP"/>
    <property type="match status" value="1"/>
</dbReference>
<dbReference type="SUPFAM" id="SSF109604">
    <property type="entry name" value="HD-domain/PDEase-like"/>
    <property type="match status" value="1"/>
</dbReference>
<accession>A0A5J5H5G3</accession>
<keyword evidence="1" id="KW-0472">Membrane</keyword>
<keyword evidence="1" id="KW-1133">Transmembrane helix</keyword>
<protein>
    <submittedName>
        <fullName evidence="4">HD-GYP domain-containing protein</fullName>
    </submittedName>
</protein>
<feature type="transmembrane region" description="Helical" evidence="1">
    <location>
        <begin position="41"/>
        <end position="57"/>
    </location>
</feature>
<dbReference type="Proteomes" id="UP000326671">
    <property type="component" value="Unassembled WGS sequence"/>
</dbReference>
<dbReference type="RefSeq" id="WP_150442327.1">
    <property type="nucleotide sequence ID" value="NZ_VYKL01000041.1"/>
</dbReference>
<dbReference type="Gene3D" id="1.10.3210.10">
    <property type="entry name" value="Hypothetical protein af1432"/>
    <property type="match status" value="1"/>
</dbReference>
<feature type="transmembrane region" description="Helical" evidence="1">
    <location>
        <begin position="86"/>
        <end position="107"/>
    </location>
</feature>
<keyword evidence="1" id="KW-0812">Transmembrane</keyword>
<evidence type="ECO:0000313" key="4">
    <source>
        <dbReference type="EMBL" id="KAA9015497.1"/>
    </source>
</evidence>
<dbReference type="EMBL" id="VYKL01000041">
    <property type="protein sequence ID" value="KAA9015497.1"/>
    <property type="molecule type" value="Genomic_DNA"/>
</dbReference>
<name>A0A5J5H5G3_9BACI</name>
<sequence length="313" mass="36156">MINQLLNKWIDNPVYFRYGFFTFLTFSIILNSVFLQSESNYYILYIFAVIFLGVGFYNKPAWLLVLFTIIVVACRYFLIADSHLTIGTFLIHLFTYLLVTGISAGLMKYVHRTKLDNIELTTTLAKALDSRDTYTLHHSENVARYSVEIAKRMKLSKDLCDVIRMGGLLHDIGKIGIPEHILSKPGKLTDEEYKIIKSHPTIGYEMIKHVVSYRENGVLDIVLYHHERYDGKGYPKGIKGKQIPLVARIVAVADVFDAMSSKRIYRDKLPLEYVLNEIRKNKGTQFDSEVVDAFLSLFEQEGKKEQQEFRRFG</sequence>
<dbReference type="InterPro" id="IPR006675">
    <property type="entry name" value="HDIG_dom"/>
</dbReference>
<proteinExistence type="predicted"/>
<dbReference type="NCBIfam" id="TIGR00277">
    <property type="entry name" value="HDIG"/>
    <property type="match status" value="1"/>
</dbReference>
<evidence type="ECO:0000259" key="2">
    <source>
        <dbReference type="PROSITE" id="PS51831"/>
    </source>
</evidence>
<dbReference type="InterPro" id="IPR006674">
    <property type="entry name" value="HD_domain"/>
</dbReference>
<dbReference type="AlphaFoldDB" id="A0A5J5H5G3"/>
<evidence type="ECO:0000259" key="3">
    <source>
        <dbReference type="PROSITE" id="PS51832"/>
    </source>
</evidence>
<dbReference type="SMART" id="SM00471">
    <property type="entry name" value="HDc"/>
    <property type="match status" value="1"/>
</dbReference>
<reference evidence="4 5" key="1">
    <citation type="submission" date="2019-09" db="EMBL/GenBank/DDBJ databases">
        <title>Whole genome sequences of isolates from the Mars Exploration Rovers.</title>
        <authorList>
            <person name="Seuylemezian A."/>
            <person name="Vaishampayan P."/>
        </authorList>
    </citation>
    <scope>NUCLEOTIDE SEQUENCE [LARGE SCALE GENOMIC DNA]</scope>
    <source>
        <strain evidence="4 5">MER_TA_151</strain>
    </source>
</reference>
<feature type="domain" description="HD" evidence="2">
    <location>
        <begin position="135"/>
        <end position="259"/>
    </location>
</feature>
<evidence type="ECO:0000313" key="5">
    <source>
        <dbReference type="Proteomes" id="UP000326671"/>
    </source>
</evidence>
<dbReference type="PANTHER" id="PTHR43155:SF2">
    <property type="entry name" value="CYCLIC DI-GMP PHOSPHODIESTERASE PA4108"/>
    <property type="match status" value="1"/>
</dbReference>
<feature type="transmembrane region" description="Helical" evidence="1">
    <location>
        <begin position="62"/>
        <end position="80"/>
    </location>
</feature>
<keyword evidence="5" id="KW-1185">Reference proteome</keyword>
<dbReference type="CDD" id="cd00077">
    <property type="entry name" value="HDc"/>
    <property type="match status" value="1"/>
</dbReference>
<comment type="caution">
    <text evidence="4">The sequence shown here is derived from an EMBL/GenBank/DDBJ whole genome shotgun (WGS) entry which is preliminary data.</text>
</comment>
<dbReference type="InterPro" id="IPR003607">
    <property type="entry name" value="HD/PDEase_dom"/>
</dbReference>
<dbReference type="Pfam" id="PF13487">
    <property type="entry name" value="HD_5"/>
    <property type="match status" value="1"/>
</dbReference>
<evidence type="ECO:0000256" key="1">
    <source>
        <dbReference type="SAM" id="Phobius"/>
    </source>
</evidence>
<dbReference type="PANTHER" id="PTHR43155">
    <property type="entry name" value="CYCLIC DI-GMP PHOSPHODIESTERASE PA4108-RELATED"/>
    <property type="match status" value="1"/>
</dbReference>
<feature type="domain" description="HD-GYP" evidence="3">
    <location>
        <begin position="113"/>
        <end position="310"/>
    </location>
</feature>
<gene>
    <name evidence="4" type="ORF">F4V44_22855</name>
</gene>
<dbReference type="InterPro" id="IPR037522">
    <property type="entry name" value="HD_GYP_dom"/>
</dbReference>
<dbReference type="PROSITE" id="PS51831">
    <property type="entry name" value="HD"/>
    <property type="match status" value="1"/>
</dbReference>